<name>A0A1T4YYF7_9BACT</name>
<evidence type="ECO:0000313" key="2">
    <source>
        <dbReference type="Proteomes" id="UP000190774"/>
    </source>
</evidence>
<proteinExistence type="predicted"/>
<organism evidence="1 2">
    <name type="scientific">Prosthecobacter debontii</name>
    <dbReference type="NCBI Taxonomy" id="48467"/>
    <lineage>
        <taxon>Bacteria</taxon>
        <taxon>Pseudomonadati</taxon>
        <taxon>Verrucomicrobiota</taxon>
        <taxon>Verrucomicrobiia</taxon>
        <taxon>Verrucomicrobiales</taxon>
        <taxon>Verrucomicrobiaceae</taxon>
        <taxon>Prosthecobacter</taxon>
    </lineage>
</organism>
<dbReference type="PANTHER" id="PTHR37466:SF1">
    <property type="entry name" value="SLR1628 PROTEIN"/>
    <property type="match status" value="1"/>
</dbReference>
<dbReference type="STRING" id="48467.SAMN02745166_04546"/>
<dbReference type="OrthoDB" id="9792525at2"/>
<dbReference type="RefSeq" id="WP_078815674.1">
    <property type="nucleotide sequence ID" value="NZ_FUYE01000021.1"/>
</dbReference>
<keyword evidence="2" id="KW-1185">Reference proteome</keyword>
<dbReference type="PANTHER" id="PTHR37466">
    <property type="entry name" value="SLR1628 PROTEIN"/>
    <property type="match status" value="1"/>
</dbReference>
<protein>
    <recommendedName>
        <fullName evidence="3">DUF2237 domain-containing protein</fullName>
    </recommendedName>
</protein>
<sequence>MATNVLGQALQCCCKQPITGFYRDGYCHTGPGDEGVHTVCVQVNEEFLAFSKARGNDLTSPAPMWDFTGLKPGDRWCLCAARWKEALDAGVAPPVCLEATHSSTLEWLDLADLQAHALPVSGA</sequence>
<dbReference type="Pfam" id="PF09996">
    <property type="entry name" value="DUF2237"/>
    <property type="match status" value="1"/>
</dbReference>
<evidence type="ECO:0000313" key="1">
    <source>
        <dbReference type="EMBL" id="SKB06812.1"/>
    </source>
</evidence>
<evidence type="ECO:0008006" key="3">
    <source>
        <dbReference type="Google" id="ProtNLM"/>
    </source>
</evidence>
<reference evidence="2" key="1">
    <citation type="submission" date="2017-02" db="EMBL/GenBank/DDBJ databases">
        <authorList>
            <person name="Varghese N."/>
            <person name="Submissions S."/>
        </authorList>
    </citation>
    <scope>NUCLEOTIDE SEQUENCE [LARGE SCALE GENOMIC DNA]</scope>
    <source>
        <strain evidence="2">ATCC 700200</strain>
    </source>
</reference>
<dbReference type="AlphaFoldDB" id="A0A1T4YYF7"/>
<dbReference type="InterPro" id="IPR018714">
    <property type="entry name" value="DUF2237"/>
</dbReference>
<dbReference type="Gene3D" id="3.30.56.110">
    <property type="entry name" value="Protein of unknown function DUF2237"/>
    <property type="match status" value="1"/>
</dbReference>
<dbReference type="Proteomes" id="UP000190774">
    <property type="component" value="Unassembled WGS sequence"/>
</dbReference>
<accession>A0A1T4YYF7</accession>
<dbReference type="EMBL" id="FUYE01000021">
    <property type="protein sequence ID" value="SKB06812.1"/>
    <property type="molecule type" value="Genomic_DNA"/>
</dbReference>
<gene>
    <name evidence="1" type="ORF">SAMN02745166_04546</name>
</gene>